<evidence type="ECO:0000256" key="1">
    <source>
        <dbReference type="SAM" id="MobiDB-lite"/>
    </source>
</evidence>
<gene>
    <name evidence="2" type="ORF">R3P38DRAFT_2766573</name>
</gene>
<accession>A0AAW0D4T0</accession>
<feature type="compositionally biased region" description="Polar residues" evidence="1">
    <location>
        <begin position="412"/>
        <end position="430"/>
    </location>
</feature>
<proteinExistence type="predicted"/>
<feature type="compositionally biased region" description="Basic and acidic residues" evidence="1">
    <location>
        <begin position="60"/>
        <end position="71"/>
    </location>
</feature>
<reference evidence="2 3" key="1">
    <citation type="journal article" date="2024" name="J Genomics">
        <title>Draft genome sequencing and assembly of Favolaschia claudopus CIRM-BRFM 2984 isolated from oak limbs.</title>
        <authorList>
            <person name="Navarro D."/>
            <person name="Drula E."/>
            <person name="Chaduli D."/>
            <person name="Cazenave R."/>
            <person name="Ahrendt S."/>
            <person name="Wang J."/>
            <person name="Lipzen A."/>
            <person name="Daum C."/>
            <person name="Barry K."/>
            <person name="Grigoriev I.V."/>
            <person name="Favel A."/>
            <person name="Rosso M.N."/>
            <person name="Martin F."/>
        </authorList>
    </citation>
    <scope>NUCLEOTIDE SEQUENCE [LARGE SCALE GENOMIC DNA]</scope>
    <source>
        <strain evidence="2 3">CIRM-BRFM 2984</strain>
    </source>
</reference>
<keyword evidence="3" id="KW-1185">Reference proteome</keyword>
<dbReference type="EMBL" id="JAWWNJ010000011">
    <property type="protein sequence ID" value="KAK7045042.1"/>
    <property type="molecule type" value="Genomic_DNA"/>
</dbReference>
<sequence length="531" mass="58193">MSLDTHDHRHQTLLPPPTTIDSSSATKVRITQQMSIYAALMTGEGRVGLECRYGGGEEAMRKTRKNGRENKSTTYLTPSASPAACTSANLHFTPAKYPLARAARARSYGRLGKTRKHESSKQGDYGKVDSVMMLVDKNNDDGAWVEYSRESSWEQASERAEWYHGVAGRCHGWIRWCNVVDADCSVHSTTFVVTFGGRAGINKNVVNNPRGCGCETAWEDPGKADQAFDVVRMLCFKYIHSDFEARIVLNHLKVRYLSHVLRDTVPLMRRVCEVQSNGQHTHGVEFTSTCKLRAVFAITTASSRPHLCHTTPQPLPLLVKSSGVLEQESSMVSRLRCVPALPSLCRNLLTTPAISTLLLHPAATADTPALNAPVVATPSTSTSAVCDDALLCPTSHPSRSQHLGSPSPIPNPATSHRPSLSAATPSTLYNTVDVDGRTQEGSEQEAREEMSGEVNARDWRVYLKAGEGLLSRSFAVTKLSKPMLVTRLSALGYPTPQFIYINLYKIMSISGQKTWKPKQTSGGNITSHEGR</sequence>
<name>A0AAW0D4T0_9AGAR</name>
<feature type="region of interest" description="Disordered" evidence="1">
    <location>
        <begin position="396"/>
        <end position="431"/>
    </location>
</feature>
<dbReference type="Proteomes" id="UP001362999">
    <property type="component" value="Unassembled WGS sequence"/>
</dbReference>
<protein>
    <submittedName>
        <fullName evidence="2">Uncharacterized protein</fullName>
    </submittedName>
</protein>
<organism evidence="2 3">
    <name type="scientific">Favolaschia claudopus</name>
    <dbReference type="NCBI Taxonomy" id="2862362"/>
    <lineage>
        <taxon>Eukaryota</taxon>
        <taxon>Fungi</taxon>
        <taxon>Dikarya</taxon>
        <taxon>Basidiomycota</taxon>
        <taxon>Agaricomycotina</taxon>
        <taxon>Agaricomycetes</taxon>
        <taxon>Agaricomycetidae</taxon>
        <taxon>Agaricales</taxon>
        <taxon>Marasmiineae</taxon>
        <taxon>Mycenaceae</taxon>
        <taxon>Favolaschia</taxon>
    </lineage>
</organism>
<evidence type="ECO:0000313" key="3">
    <source>
        <dbReference type="Proteomes" id="UP001362999"/>
    </source>
</evidence>
<feature type="region of interest" description="Disordered" evidence="1">
    <location>
        <begin position="60"/>
        <end position="79"/>
    </location>
</feature>
<feature type="region of interest" description="Disordered" evidence="1">
    <location>
        <begin position="1"/>
        <end position="22"/>
    </location>
</feature>
<comment type="caution">
    <text evidence="2">The sequence shown here is derived from an EMBL/GenBank/DDBJ whole genome shotgun (WGS) entry which is preliminary data.</text>
</comment>
<evidence type="ECO:0000313" key="2">
    <source>
        <dbReference type="EMBL" id="KAK7045042.1"/>
    </source>
</evidence>
<dbReference type="AlphaFoldDB" id="A0AAW0D4T0"/>